<dbReference type="EMBL" id="BMGR01000011">
    <property type="protein sequence ID" value="GGG13311.1"/>
    <property type="molecule type" value="Genomic_DNA"/>
</dbReference>
<dbReference type="AlphaFoldDB" id="A0A917FY25"/>
<comment type="caution">
    <text evidence="1">The sequence shown here is derived from an EMBL/GenBank/DDBJ whole genome shotgun (WGS) entry which is preliminary data.</text>
</comment>
<keyword evidence="2" id="KW-1185">Reference proteome</keyword>
<dbReference type="Pfam" id="PF08876">
    <property type="entry name" value="DUF1836"/>
    <property type="match status" value="1"/>
</dbReference>
<dbReference type="Proteomes" id="UP000644756">
    <property type="component" value="Unassembled WGS sequence"/>
</dbReference>
<gene>
    <name evidence="1" type="primary">ykrK</name>
    <name evidence="1" type="ORF">GCM10010916_32830</name>
</gene>
<evidence type="ECO:0008006" key="3">
    <source>
        <dbReference type="Google" id="ProtNLM"/>
    </source>
</evidence>
<evidence type="ECO:0000313" key="2">
    <source>
        <dbReference type="Proteomes" id="UP000644756"/>
    </source>
</evidence>
<dbReference type="InterPro" id="IPR014975">
    <property type="entry name" value="DUF1836"/>
</dbReference>
<dbReference type="PANTHER" id="PTHR40056">
    <property type="entry name" value="HYPOTHETICAL CYTOSOLIC PROTEIN"/>
    <property type="match status" value="1"/>
</dbReference>
<accession>A0A917FY25</accession>
<reference evidence="1" key="2">
    <citation type="submission" date="2020-09" db="EMBL/GenBank/DDBJ databases">
        <authorList>
            <person name="Sun Q."/>
            <person name="Zhou Y."/>
        </authorList>
    </citation>
    <scope>NUCLEOTIDE SEQUENCE</scope>
    <source>
        <strain evidence="1">CGMCC 1.12987</strain>
    </source>
</reference>
<organism evidence="1 2">
    <name type="scientific">Paenibacillus abyssi</name>
    <dbReference type="NCBI Taxonomy" id="1340531"/>
    <lineage>
        <taxon>Bacteria</taxon>
        <taxon>Bacillati</taxon>
        <taxon>Bacillota</taxon>
        <taxon>Bacilli</taxon>
        <taxon>Bacillales</taxon>
        <taxon>Paenibacillaceae</taxon>
        <taxon>Paenibacillus</taxon>
    </lineage>
</organism>
<sequence length="252" mass="29154">METLTFTRKEMASLLLSLNGTSPKSPLGMIQDIWRLRHQHDLNQGTPMTAFISMDLPPVLERMIKSAVTPAFSLHEIVSLGAQIEYTHFSATSIQNWVKRDFKDYIGLAEEGKKYSLQQVALIFIIEDLRSALDYESIRKFFDIVFHVCDKKRDALIQPLDFYATYSDLFEDLDARFNILFNERNDTINKWDHLINEVAKEYVALRTELTNDNQKATLQNAIHIAMISVHTSSFHSLARRYVNGMVFLHDLH</sequence>
<name>A0A917FY25_9BACL</name>
<protein>
    <recommendedName>
        <fullName evidence="3">DUF1836 domain-containing protein</fullName>
    </recommendedName>
</protein>
<dbReference type="RefSeq" id="WP_188532165.1">
    <property type="nucleotide sequence ID" value="NZ_BMGR01000011.1"/>
</dbReference>
<proteinExistence type="predicted"/>
<reference evidence="1" key="1">
    <citation type="journal article" date="2014" name="Int. J. Syst. Evol. Microbiol.">
        <title>Complete genome sequence of Corynebacterium casei LMG S-19264T (=DSM 44701T), isolated from a smear-ripened cheese.</title>
        <authorList>
            <consortium name="US DOE Joint Genome Institute (JGI-PGF)"/>
            <person name="Walter F."/>
            <person name="Albersmeier A."/>
            <person name="Kalinowski J."/>
            <person name="Ruckert C."/>
        </authorList>
    </citation>
    <scope>NUCLEOTIDE SEQUENCE</scope>
    <source>
        <strain evidence="1">CGMCC 1.12987</strain>
    </source>
</reference>
<evidence type="ECO:0000313" key="1">
    <source>
        <dbReference type="EMBL" id="GGG13311.1"/>
    </source>
</evidence>
<dbReference type="PANTHER" id="PTHR40056:SF1">
    <property type="entry name" value="DUF1836 DOMAIN-CONTAINING PROTEIN"/>
    <property type="match status" value="1"/>
</dbReference>